<reference evidence="2" key="2">
    <citation type="submission" date="2015-07" db="EMBL/GenBank/DDBJ databases">
        <authorList>
            <person name="Noorani M."/>
        </authorList>
    </citation>
    <scope>NUCLEOTIDE SEQUENCE</scope>
    <source>
        <strain evidence="2">Yugu1</strain>
    </source>
</reference>
<sequence>MAPPPPPQTDLIDGVTAEILLLLPPDEPEHLFRAALVCKPWLRILCDPAFLRRYRAFHGAPPLLGLLHRLIPRRRPRPPLRLHHLRRPPHAPARLPPRPRPHPHVRGPWYIGMDLLVWDPVTGDQHRLPDVNIPLLIYSTAVICNVSGYCRGGPFLVVFVATDDDDLFIKASVDSSETGAWSVPVSLDNGAEYYAQHRQDAIAHEHYCIPYVQPRRVALIGDDIYLTLRRDNAIIKYDRAHHCLSMINPLSPNVGNGRKSLMHGYGGWFTGVCLRSGVQPLSVVKEREFKGSRMGYHLGSWS</sequence>
<organism evidence="2">
    <name type="scientific">Setaria italica</name>
    <name type="common">Foxtail millet</name>
    <name type="synonym">Panicum italicum</name>
    <dbReference type="NCBI Taxonomy" id="4555"/>
    <lineage>
        <taxon>Eukaryota</taxon>
        <taxon>Viridiplantae</taxon>
        <taxon>Streptophyta</taxon>
        <taxon>Embryophyta</taxon>
        <taxon>Tracheophyta</taxon>
        <taxon>Spermatophyta</taxon>
        <taxon>Magnoliopsida</taxon>
        <taxon>Liliopsida</taxon>
        <taxon>Poales</taxon>
        <taxon>Poaceae</taxon>
        <taxon>PACMAD clade</taxon>
        <taxon>Panicoideae</taxon>
        <taxon>Panicodae</taxon>
        <taxon>Paniceae</taxon>
        <taxon>Cenchrinae</taxon>
        <taxon>Setaria</taxon>
    </lineage>
</organism>
<proteinExistence type="predicted"/>
<protein>
    <recommendedName>
        <fullName evidence="3">F-box domain-containing protein</fullName>
    </recommendedName>
</protein>
<evidence type="ECO:0008006" key="3">
    <source>
        <dbReference type="Google" id="ProtNLM"/>
    </source>
</evidence>
<name>A0A368PVB1_SETIT</name>
<dbReference type="PANTHER" id="PTHR32133">
    <property type="entry name" value="OS07G0120400 PROTEIN"/>
    <property type="match status" value="1"/>
</dbReference>
<dbReference type="OrthoDB" id="676271at2759"/>
<dbReference type="SUPFAM" id="SSF81383">
    <property type="entry name" value="F-box domain"/>
    <property type="match status" value="1"/>
</dbReference>
<reference evidence="2" key="1">
    <citation type="journal article" date="2012" name="Nat. Biotechnol.">
        <title>Reference genome sequence of the model plant Setaria.</title>
        <authorList>
            <person name="Bennetzen J.L."/>
            <person name="Schmutz J."/>
            <person name="Wang H."/>
            <person name="Percifield R."/>
            <person name="Hawkins J."/>
            <person name="Pontaroli A.C."/>
            <person name="Estep M."/>
            <person name="Feng L."/>
            <person name="Vaughn J.N."/>
            <person name="Grimwood J."/>
            <person name="Jenkins J."/>
            <person name="Barry K."/>
            <person name="Lindquist E."/>
            <person name="Hellsten U."/>
            <person name="Deshpande S."/>
            <person name="Wang X."/>
            <person name="Wu X."/>
            <person name="Mitros T."/>
            <person name="Triplett J."/>
            <person name="Yang X."/>
            <person name="Ye C.Y."/>
            <person name="Mauro-Herrera M."/>
            <person name="Wang L."/>
            <person name="Li P."/>
            <person name="Sharma M."/>
            <person name="Sharma R."/>
            <person name="Ronald P.C."/>
            <person name="Panaud O."/>
            <person name="Kellogg E.A."/>
            <person name="Brutnell T.P."/>
            <person name="Doust A.N."/>
            <person name="Tuskan G.A."/>
            <person name="Rokhsar D."/>
            <person name="Devos K.M."/>
        </authorList>
    </citation>
    <scope>NUCLEOTIDE SEQUENCE [LARGE SCALE GENOMIC DNA]</scope>
    <source>
        <strain evidence="2">Yugu1</strain>
    </source>
</reference>
<evidence type="ECO:0000256" key="1">
    <source>
        <dbReference type="SAM" id="MobiDB-lite"/>
    </source>
</evidence>
<dbReference type="InterPro" id="IPR036047">
    <property type="entry name" value="F-box-like_dom_sf"/>
</dbReference>
<dbReference type="EMBL" id="CM003529">
    <property type="protein sequence ID" value="RCV09388.1"/>
    <property type="molecule type" value="Genomic_DNA"/>
</dbReference>
<dbReference type="AlphaFoldDB" id="A0A368PVB1"/>
<feature type="region of interest" description="Disordered" evidence="1">
    <location>
        <begin position="81"/>
        <end position="100"/>
    </location>
</feature>
<evidence type="ECO:0000313" key="2">
    <source>
        <dbReference type="EMBL" id="RCV09388.1"/>
    </source>
</evidence>
<accession>A0A368PVB1</accession>
<dbReference type="PANTHER" id="PTHR32133:SF307">
    <property type="entry name" value="OS08G0299600 PROTEIN"/>
    <property type="match status" value="1"/>
</dbReference>
<gene>
    <name evidence="2" type="ORF">SETIT_2G023700v2</name>
</gene>